<organism evidence="2 3">
    <name type="scientific">Homarus americanus</name>
    <name type="common">American lobster</name>
    <dbReference type="NCBI Taxonomy" id="6706"/>
    <lineage>
        <taxon>Eukaryota</taxon>
        <taxon>Metazoa</taxon>
        <taxon>Ecdysozoa</taxon>
        <taxon>Arthropoda</taxon>
        <taxon>Crustacea</taxon>
        <taxon>Multicrustacea</taxon>
        <taxon>Malacostraca</taxon>
        <taxon>Eumalacostraca</taxon>
        <taxon>Eucarida</taxon>
        <taxon>Decapoda</taxon>
        <taxon>Pleocyemata</taxon>
        <taxon>Astacidea</taxon>
        <taxon>Nephropoidea</taxon>
        <taxon>Nephropidae</taxon>
        <taxon>Homarus</taxon>
    </lineage>
</organism>
<evidence type="ECO:0000313" key="2">
    <source>
        <dbReference type="EMBL" id="KAG7156842.1"/>
    </source>
</evidence>
<dbReference type="EMBL" id="JAHLQT010038557">
    <property type="protein sequence ID" value="KAG7156842.1"/>
    <property type="molecule type" value="Genomic_DNA"/>
</dbReference>
<evidence type="ECO:0000256" key="1">
    <source>
        <dbReference type="SAM" id="Phobius"/>
    </source>
</evidence>
<protein>
    <submittedName>
        <fullName evidence="2">Uncharacterized protein</fullName>
    </submittedName>
</protein>
<evidence type="ECO:0000313" key="3">
    <source>
        <dbReference type="Proteomes" id="UP000747542"/>
    </source>
</evidence>
<keyword evidence="1" id="KW-0812">Transmembrane</keyword>
<comment type="caution">
    <text evidence="2">The sequence shown here is derived from an EMBL/GenBank/DDBJ whole genome shotgun (WGS) entry which is preliminary data.</text>
</comment>
<reference evidence="2" key="1">
    <citation type="journal article" date="2021" name="Sci. Adv.">
        <title>The American lobster genome reveals insights on longevity, neural, and immune adaptations.</title>
        <authorList>
            <person name="Polinski J.M."/>
            <person name="Zimin A.V."/>
            <person name="Clark K.F."/>
            <person name="Kohn A.B."/>
            <person name="Sadowski N."/>
            <person name="Timp W."/>
            <person name="Ptitsyn A."/>
            <person name="Khanna P."/>
            <person name="Romanova D.Y."/>
            <person name="Williams P."/>
            <person name="Greenwood S.J."/>
            <person name="Moroz L.L."/>
            <person name="Walt D.R."/>
            <person name="Bodnar A.G."/>
        </authorList>
    </citation>
    <scope>NUCLEOTIDE SEQUENCE</scope>
    <source>
        <strain evidence="2">GMGI-L3</strain>
    </source>
</reference>
<feature type="transmembrane region" description="Helical" evidence="1">
    <location>
        <begin position="6"/>
        <end position="24"/>
    </location>
</feature>
<name>A0A8J5JEI4_HOMAM</name>
<keyword evidence="1" id="KW-1133">Transmembrane helix</keyword>
<dbReference type="AlphaFoldDB" id="A0A8J5JEI4"/>
<keyword evidence="1" id="KW-0472">Membrane</keyword>
<accession>A0A8J5JEI4</accession>
<dbReference type="Proteomes" id="UP000747542">
    <property type="component" value="Unassembled WGS sequence"/>
</dbReference>
<gene>
    <name evidence="2" type="ORF">Hamer_G027324</name>
</gene>
<sequence>MLRQYGQNYIIFLIDISIVQYIYVSQCNDIMSNS</sequence>
<keyword evidence="3" id="KW-1185">Reference proteome</keyword>
<proteinExistence type="predicted"/>